<dbReference type="Proteomes" id="UP000274694">
    <property type="component" value="Unassembled WGS sequence"/>
</dbReference>
<evidence type="ECO:0000313" key="3">
    <source>
        <dbReference type="Proteomes" id="UP000274694"/>
    </source>
</evidence>
<proteinExistence type="predicted"/>
<gene>
    <name evidence="2" type="ORF">DLJ60_14780</name>
</gene>
<organism evidence="2 3">
    <name type="scientific">Micromonospora chalcea</name>
    <dbReference type="NCBI Taxonomy" id="1874"/>
    <lineage>
        <taxon>Bacteria</taxon>
        <taxon>Bacillati</taxon>
        <taxon>Actinomycetota</taxon>
        <taxon>Actinomycetes</taxon>
        <taxon>Micromonosporales</taxon>
        <taxon>Micromonosporaceae</taxon>
        <taxon>Micromonospora</taxon>
    </lineage>
</organism>
<dbReference type="InterPro" id="IPR052159">
    <property type="entry name" value="Competence_DNA_uptake"/>
</dbReference>
<reference evidence="2 3" key="1">
    <citation type="submission" date="2018-05" db="EMBL/GenBank/DDBJ databases">
        <title>Micromonospora from Atacama Desert.</title>
        <authorList>
            <person name="Carro L."/>
            <person name="Goodfellow M."/>
            <person name="Klenk H.-P."/>
        </authorList>
    </citation>
    <scope>NUCLEOTIDE SEQUENCE [LARGE SCALE GENOMIC DNA]</scope>
    <source>
        <strain evidence="2 3">LB41</strain>
    </source>
</reference>
<feature type="domain" description="Metallo-beta-lactamase" evidence="1">
    <location>
        <begin position="23"/>
        <end position="212"/>
    </location>
</feature>
<dbReference type="SUPFAM" id="SSF56281">
    <property type="entry name" value="Metallo-hydrolase/oxidoreductase"/>
    <property type="match status" value="1"/>
</dbReference>
<evidence type="ECO:0000313" key="2">
    <source>
        <dbReference type="EMBL" id="RQW92320.1"/>
    </source>
</evidence>
<sequence>MGDALNSDGPKSVGSLTIIDVGHGSCAVIAGKDSAVLVDSGPSASVLEYLLEQGIRIIDTVVLSHADSDHIRGLVALLGADDFEVRRVLLNTDSAKSSEIWQSLAYEVDDCRRRHQLDLQVQLREGDEISVDIPGVELSVLAPRDRLVMLGPGARDHLDRRLTSNSVSAVILVKVEDRRLALITGDLDEIGFDHLRDTRQDLSAEILVFPHHGGLSGSNPVDAGLFAYQLAQAVRPRQVAISLGRGRYPNPRPEIVEGIRTGAAEARVACTQLSGECCPKIPNVSATHLLPLYARGRRDGVCCAGTMRVDLGHDDGLLPKADGHMDYIRQVAPASALCTRVLPQQRDAGSAKYADSKDGHAGKGG</sequence>
<protein>
    <submittedName>
        <fullName evidence="2">MBL fold metallo-hydrolase</fullName>
    </submittedName>
</protein>
<dbReference type="PANTHER" id="PTHR30619:SF1">
    <property type="entry name" value="RECOMBINATION PROTEIN 2"/>
    <property type="match status" value="1"/>
</dbReference>
<comment type="caution">
    <text evidence="2">The sequence shown here is derived from an EMBL/GenBank/DDBJ whole genome shotgun (WGS) entry which is preliminary data.</text>
</comment>
<dbReference type="CDD" id="cd07731">
    <property type="entry name" value="ComA-like_MBL-fold"/>
    <property type="match status" value="1"/>
</dbReference>
<name>A0ABX9Y5U3_MICCH</name>
<dbReference type="SMART" id="SM00849">
    <property type="entry name" value="Lactamase_B"/>
    <property type="match status" value="1"/>
</dbReference>
<dbReference type="Gene3D" id="3.60.15.10">
    <property type="entry name" value="Ribonuclease Z/Hydroxyacylglutathione hydrolase-like"/>
    <property type="match status" value="1"/>
</dbReference>
<dbReference type="PANTHER" id="PTHR30619">
    <property type="entry name" value="DNA INTERNALIZATION/COMPETENCE PROTEIN COMEC/REC2"/>
    <property type="match status" value="1"/>
</dbReference>
<keyword evidence="3" id="KW-1185">Reference proteome</keyword>
<dbReference type="InterPro" id="IPR001279">
    <property type="entry name" value="Metallo-B-lactamas"/>
</dbReference>
<accession>A0ABX9Y5U3</accession>
<dbReference type="EMBL" id="QGTA01000189">
    <property type="protein sequence ID" value="RQW92320.1"/>
    <property type="molecule type" value="Genomic_DNA"/>
</dbReference>
<evidence type="ECO:0000259" key="1">
    <source>
        <dbReference type="SMART" id="SM00849"/>
    </source>
</evidence>
<dbReference type="InterPro" id="IPR035681">
    <property type="entry name" value="ComA-like_MBL"/>
</dbReference>
<dbReference type="Pfam" id="PF00753">
    <property type="entry name" value="Lactamase_B"/>
    <property type="match status" value="1"/>
</dbReference>
<dbReference type="InterPro" id="IPR036866">
    <property type="entry name" value="RibonucZ/Hydroxyglut_hydro"/>
</dbReference>